<dbReference type="GO" id="GO:0016887">
    <property type="term" value="F:ATP hydrolysis activity"/>
    <property type="evidence" value="ECO:0007669"/>
    <property type="project" value="InterPro"/>
</dbReference>
<evidence type="ECO:0000259" key="8">
    <source>
        <dbReference type="PROSITE" id="PS50893"/>
    </source>
</evidence>
<dbReference type="InterPro" id="IPR003593">
    <property type="entry name" value="AAA+_ATPase"/>
</dbReference>
<dbReference type="Pfam" id="PF00005">
    <property type="entry name" value="ABC_tran"/>
    <property type="match status" value="1"/>
</dbReference>
<sequence>MSGAGRMAGVRCPSSARLGMAHLVSAPSFRLPRLDQGHRHLRWKPPRQGAAAAPSAVRRDRLCVAASASASASRGAPAGSWAQRWQDWWVVNSPQSESEGDTKPRMGALLRKIWSLLSPDKYLLIGAGSFMVVAALSELAIPHFFTKSIFAAGVVQEQGTATLSEHIKILVGVVAVFAVTSAARGWCFSILNNRLTMRLRERLFTNLVMRETAFFDTTEVASLTSRLQTDCHAITKCIATNVNVTIRNALQAIGGFVYLSTMSRELSVATFCSMFILWGITLVYGNFARRCQKVYQDVLACTNRVADEVLSLSRIVRTFGTGAAERRRYSTWLQWLYQISLRQAGGYASFLVSSYVTSYGTKVIALVFGCSMIAQGKMTAEQLTGFILYLQFVVSSSLTVCDEFTEIMEAVGASERVMSLLDSQPAAQAGQGSLPPRFGGRLELSNVEFRYPSRPHVAALDGVTISLAPGTTVALVGRSGSGKSSAVALMQRLYDPTSGAVTLDGHDLRSIDSDWFCHRIGVVTQDTRLFGASIAANIAYGYRSSAPEADMVPSQSNVFHELSLRTQLPVLASQEEIEDAARAASAHDFIMALPQGYQTMVNDKLLSGGQKQRIALARALIRKPDILILDEATSALDSENEAQVQAALDKVVESCDRTVVMVAHRLSTVRNADVIHVMDKAKVAEVGRHDELMALRGIYWSLVERQERRVTVSHGLAAVPHDGNGVLHELASDSAQ</sequence>
<gene>
    <name evidence="10" type="ORF">CEUR00632_LOCUS3495</name>
</gene>
<dbReference type="PROSITE" id="PS50893">
    <property type="entry name" value="ABC_TRANSPORTER_2"/>
    <property type="match status" value="1"/>
</dbReference>
<dbReference type="GO" id="GO:0016020">
    <property type="term" value="C:membrane"/>
    <property type="evidence" value="ECO:0007669"/>
    <property type="project" value="UniProtKB-SubCell"/>
</dbReference>
<keyword evidence="4" id="KW-0067">ATP-binding</keyword>
<evidence type="ECO:0000256" key="3">
    <source>
        <dbReference type="ARBA" id="ARBA00022741"/>
    </source>
</evidence>
<proteinExistence type="predicted"/>
<dbReference type="InterPro" id="IPR039421">
    <property type="entry name" value="Type_1_exporter"/>
</dbReference>
<dbReference type="GO" id="GO:0015421">
    <property type="term" value="F:ABC-type oligopeptide transporter activity"/>
    <property type="evidence" value="ECO:0007669"/>
    <property type="project" value="TreeGrafter"/>
</dbReference>
<name>A0A7R9YSU5_9CHLO</name>
<dbReference type="FunFam" id="3.40.50.300:FF:001797">
    <property type="entry name" value="ABC transporter, putative"/>
    <property type="match status" value="1"/>
</dbReference>
<evidence type="ECO:0000256" key="4">
    <source>
        <dbReference type="ARBA" id="ARBA00022840"/>
    </source>
</evidence>
<feature type="domain" description="ABC transporter" evidence="8">
    <location>
        <begin position="442"/>
        <end position="705"/>
    </location>
</feature>
<dbReference type="CDD" id="cd18572">
    <property type="entry name" value="ABC_6TM_TAP"/>
    <property type="match status" value="1"/>
</dbReference>
<dbReference type="Pfam" id="PF00664">
    <property type="entry name" value="ABC_membrane"/>
    <property type="match status" value="1"/>
</dbReference>
<dbReference type="InterPro" id="IPR003439">
    <property type="entry name" value="ABC_transporter-like_ATP-bd"/>
</dbReference>
<dbReference type="InterPro" id="IPR027417">
    <property type="entry name" value="P-loop_NTPase"/>
</dbReference>
<organism evidence="10">
    <name type="scientific">Chlamydomonas euryale</name>
    <dbReference type="NCBI Taxonomy" id="1486919"/>
    <lineage>
        <taxon>Eukaryota</taxon>
        <taxon>Viridiplantae</taxon>
        <taxon>Chlorophyta</taxon>
        <taxon>core chlorophytes</taxon>
        <taxon>Chlorophyceae</taxon>
        <taxon>CS clade</taxon>
        <taxon>Chlamydomonadales</taxon>
        <taxon>Chlamydomonadaceae</taxon>
        <taxon>Chlamydomonas</taxon>
    </lineage>
</organism>
<dbReference type="PROSITE" id="PS50929">
    <property type="entry name" value="ABC_TM1F"/>
    <property type="match status" value="1"/>
</dbReference>
<dbReference type="PANTHER" id="PTHR43394">
    <property type="entry name" value="ATP-DEPENDENT PERMEASE MDL1, MITOCHONDRIAL"/>
    <property type="match status" value="1"/>
</dbReference>
<dbReference type="InterPro" id="IPR017871">
    <property type="entry name" value="ABC_transporter-like_CS"/>
</dbReference>
<evidence type="ECO:0000256" key="6">
    <source>
        <dbReference type="ARBA" id="ARBA00023136"/>
    </source>
</evidence>
<dbReference type="SUPFAM" id="SSF90123">
    <property type="entry name" value="ABC transporter transmembrane region"/>
    <property type="match status" value="1"/>
</dbReference>
<dbReference type="Gene3D" id="1.20.1560.10">
    <property type="entry name" value="ABC transporter type 1, transmembrane domain"/>
    <property type="match status" value="1"/>
</dbReference>
<feature type="transmembrane region" description="Helical" evidence="7">
    <location>
        <begin position="169"/>
        <end position="191"/>
    </location>
</feature>
<evidence type="ECO:0000256" key="1">
    <source>
        <dbReference type="ARBA" id="ARBA00004141"/>
    </source>
</evidence>
<evidence type="ECO:0000313" key="10">
    <source>
        <dbReference type="EMBL" id="CAD8283460.1"/>
    </source>
</evidence>
<dbReference type="InterPro" id="IPR011527">
    <property type="entry name" value="ABC1_TM_dom"/>
</dbReference>
<keyword evidence="3" id="KW-0547">Nucleotide-binding</keyword>
<accession>A0A7R9YSU5</accession>
<evidence type="ECO:0000256" key="7">
    <source>
        <dbReference type="SAM" id="Phobius"/>
    </source>
</evidence>
<evidence type="ECO:0000256" key="5">
    <source>
        <dbReference type="ARBA" id="ARBA00022989"/>
    </source>
</evidence>
<dbReference type="Gene3D" id="3.40.50.300">
    <property type="entry name" value="P-loop containing nucleotide triphosphate hydrolases"/>
    <property type="match status" value="1"/>
</dbReference>
<dbReference type="InterPro" id="IPR036640">
    <property type="entry name" value="ABC1_TM_sf"/>
</dbReference>
<dbReference type="PANTHER" id="PTHR43394:SF19">
    <property type="entry name" value="ABC TRANSPORTER B FAMILY"/>
    <property type="match status" value="1"/>
</dbReference>
<reference evidence="10" key="1">
    <citation type="submission" date="2021-01" db="EMBL/GenBank/DDBJ databases">
        <authorList>
            <person name="Corre E."/>
            <person name="Pelletier E."/>
            <person name="Niang G."/>
            <person name="Scheremetjew M."/>
            <person name="Finn R."/>
            <person name="Kale V."/>
            <person name="Holt S."/>
            <person name="Cochrane G."/>
            <person name="Meng A."/>
            <person name="Brown T."/>
            <person name="Cohen L."/>
        </authorList>
    </citation>
    <scope>NUCLEOTIDE SEQUENCE</scope>
    <source>
        <strain evidence="10">CCMP219</strain>
    </source>
</reference>
<comment type="subcellular location">
    <subcellularLocation>
        <location evidence="1">Membrane</location>
        <topology evidence="1">Multi-pass membrane protein</topology>
    </subcellularLocation>
</comment>
<evidence type="ECO:0000259" key="9">
    <source>
        <dbReference type="PROSITE" id="PS50929"/>
    </source>
</evidence>
<feature type="transmembrane region" description="Helical" evidence="7">
    <location>
        <begin position="122"/>
        <end position="145"/>
    </location>
</feature>
<dbReference type="SUPFAM" id="SSF52540">
    <property type="entry name" value="P-loop containing nucleoside triphosphate hydrolases"/>
    <property type="match status" value="1"/>
</dbReference>
<protein>
    <recommendedName>
        <fullName evidence="11">ABC transporter domain-containing protein</fullName>
    </recommendedName>
</protein>
<dbReference type="GO" id="GO:0005524">
    <property type="term" value="F:ATP binding"/>
    <property type="evidence" value="ECO:0007669"/>
    <property type="project" value="UniProtKB-KW"/>
</dbReference>
<keyword evidence="2 7" id="KW-0812">Transmembrane</keyword>
<keyword evidence="5 7" id="KW-1133">Transmembrane helix</keyword>
<dbReference type="AlphaFoldDB" id="A0A7R9YSU5"/>
<dbReference type="EMBL" id="HBEC01007708">
    <property type="protein sequence ID" value="CAD8283460.1"/>
    <property type="molecule type" value="Transcribed_RNA"/>
</dbReference>
<feature type="transmembrane region" description="Helical" evidence="7">
    <location>
        <begin position="266"/>
        <end position="287"/>
    </location>
</feature>
<keyword evidence="6 7" id="KW-0472">Membrane</keyword>
<dbReference type="SMART" id="SM00382">
    <property type="entry name" value="AAA"/>
    <property type="match status" value="1"/>
</dbReference>
<dbReference type="PROSITE" id="PS00211">
    <property type="entry name" value="ABC_TRANSPORTER_1"/>
    <property type="match status" value="1"/>
</dbReference>
<evidence type="ECO:0000256" key="2">
    <source>
        <dbReference type="ARBA" id="ARBA00022692"/>
    </source>
</evidence>
<feature type="domain" description="ABC transmembrane type-1" evidence="9">
    <location>
        <begin position="125"/>
        <end position="409"/>
    </location>
</feature>
<evidence type="ECO:0008006" key="11">
    <source>
        <dbReference type="Google" id="ProtNLM"/>
    </source>
</evidence>